<evidence type="ECO:0000313" key="10">
    <source>
        <dbReference type="Proteomes" id="UP000531594"/>
    </source>
</evidence>
<dbReference type="PANTHER" id="PTHR18964">
    <property type="entry name" value="ROK (REPRESSOR, ORF, KINASE) FAMILY"/>
    <property type="match status" value="1"/>
</dbReference>
<comment type="similarity">
    <text evidence="1">Belongs to the ROK (NagC/XylR) family.</text>
</comment>
<evidence type="ECO:0000256" key="2">
    <source>
        <dbReference type="ARBA" id="ARBA00012323"/>
    </source>
</evidence>
<evidence type="ECO:0000256" key="8">
    <source>
        <dbReference type="ARBA" id="ARBA00032386"/>
    </source>
</evidence>
<proteinExistence type="inferred from homology"/>
<dbReference type="GO" id="GO:0004340">
    <property type="term" value="F:glucokinase activity"/>
    <property type="evidence" value="ECO:0007669"/>
    <property type="project" value="UniProtKB-EC"/>
</dbReference>
<dbReference type="GO" id="GO:0006096">
    <property type="term" value="P:glycolytic process"/>
    <property type="evidence" value="ECO:0007669"/>
    <property type="project" value="InterPro"/>
</dbReference>
<dbReference type="InterPro" id="IPR049874">
    <property type="entry name" value="ROK_cs"/>
</dbReference>
<evidence type="ECO:0000256" key="4">
    <source>
        <dbReference type="ARBA" id="ARBA00022679"/>
    </source>
</evidence>
<keyword evidence="10" id="KW-1185">Reference proteome</keyword>
<protein>
    <recommendedName>
        <fullName evidence="3">Glucokinase</fullName>
        <ecNumber evidence="2">2.7.1.2</ecNumber>
    </recommendedName>
    <alternativeName>
        <fullName evidence="8">Glucose kinase</fullName>
    </alternativeName>
</protein>
<keyword evidence="4 9" id="KW-0808">Transferase</keyword>
<dbReference type="InterPro" id="IPR004654">
    <property type="entry name" value="ROK_glcA"/>
</dbReference>
<gene>
    <name evidence="9" type="ORF">HNR53_001526</name>
</gene>
<dbReference type="InterPro" id="IPR000600">
    <property type="entry name" value="ROK"/>
</dbReference>
<dbReference type="Pfam" id="PF00480">
    <property type="entry name" value="ROK"/>
    <property type="match status" value="1"/>
</dbReference>
<accession>A0A7X0HS77</accession>
<dbReference type="EMBL" id="JACHGK010000003">
    <property type="protein sequence ID" value="MBB6444917.1"/>
    <property type="molecule type" value="Genomic_DNA"/>
</dbReference>
<dbReference type="EC" id="2.7.1.2" evidence="2"/>
<comment type="caution">
    <text evidence="9">The sequence shown here is derived from an EMBL/GenBank/DDBJ whole genome shotgun (WGS) entry which is preliminary data.</text>
</comment>
<keyword evidence="6 9" id="KW-0418">Kinase</keyword>
<keyword evidence="7" id="KW-0067">ATP-binding</keyword>
<reference evidence="9 10" key="1">
    <citation type="submission" date="2020-08" db="EMBL/GenBank/DDBJ databases">
        <title>Genomic Encyclopedia of Type Strains, Phase IV (KMG-IV): sequencing the most valuable type-strain genomes for metagenomic binning, comparative biology and taxonomic classification.</title>
        <authorList>
            <person name="Goeker M."/>
        </authorList>
    </citation>
    <scope>NUCLEOTIDE SEQUENCE [LARGE SCALE GENOMIC DNA]</scope>
    <source>
        <strain evidence="9 10">DSM 5391</strain>
    </source>
</reference>
<evidence type="ECO:0000256" key="6">
    <source>
        <dbReference type="ARBA" id="ARBA00022777"/>
    </source>
</evidence>
<dbReference type="SUPFAM" id="SSF53067">
    <property type="entry name" value="Actin-like ATPase domain"/>
    <property type="match status" value="1"/>
</dbReference>
<evidence type="ECO:0000256" key="3">
    <source>
        <dbReference type="ARBA" id="ARBA00014701"/>
    </source>
</evidence>
<dbReference type="Proteomes" id="UP000531594">
    <property type="component" value="Unassembled WGS sequence"/>
</dbReference>
<dbReference type="GO" id="GO:0005524">
    <property type="term" value="F:ATP binding"/>
    <property type="evidence" value="ECO:0007669"/>
    <property type="project" value="UniProtKB-KW"/>
</dbReference>
<evidence type="ECO:0000256" key="7">
    <source>
        <dbReference type="ARBA" id="ARBA00022840"/>
    </source>
</evidence>
<sequence>MTEKMLIGIDIGGTTTKIALLTNDGAMIEKCAIRTPNKDSGFFLSVTVPEAVKNLCGHHQMTKEHVAGIGVGAPGPVHQETGMFYEITNLDWPDHYPVKEILEKSIGLPVRINNDANCAALGEMWKGAGMGARDLLCITIGTGIGGGVIVHGSIVHGIRGAAGEIGHITSVLTNGAPCNCGKKGCLETVSSATGIVRLAEERIHQDRDPGKRLTSLLAENGSLTAKDVFSLAGIGDETALDVVNEAARYLGIALANIANTLNPEIIIVGGGVSKAGDVLLHPVKSTFAKYIFPASAGATEIKLAALGNDAGVIGAAWMVRTK</sequence>
<keyword evidence="5" id="KW-0547">Nucleotide-binding</keyword>
<dbReference type="GO" id="GO:0005737">
    <property type="term" value="C:cytoplasm"/>
    <property type="evidence" value="ECO:0007669"/>
    <property type="project" value="InterPro"/>
</dbReference>
<dbReference type="InterPro" id="IPR043129">
    <property type="entry name" value="ATPase_NBD"/>
</dbReference>
<dbReference type="Gene3D" id="3.30.420.40">
    <property type="match status" value="2"/>
</dbReference>
<evidence type="ECO:0000256" key="5">
    <source>
        <dbReference type="ARBA" id="ARBA00022741"/>
    </source>
</evidence>
<dbReference type="AlphaFoldDB" id="A0A7X0HS77"/>
<name>A0A7X0HS77_9BACI</name>
<organism evidence="9 10">
    <name type="scientific">Bacillus benzoevorans</name>
    <dbReference type="NCBI Taxonomy" id="1456"/>
    <lineage>
        <taxon>Bacteria</taxon>
        <taxon>Bacillati</taxon>
        <taxon>Bacillota</taxon>
        <taxon>Bacilli</taxon>
        <taxon>Bacillales</taxon>
        <taxon>Bacillaceae</taxon>
        <taxon>Bacillus</taxon>
    </lineage>
</organism>
<evidence type="ECO:0000256" key="1">
    <source>
        <dbReference type="ARBA" id="ARBA00006479"/>
    </source>
</evidence>
<dbReference type="PROSITE" id="PS01125">
    <property type="entry name" value="ROK"/>
    <property type="match status" value="1"/>
</dbReference>
<dbReference type="PANTHER" id="PTHR18964:SF149">
    <property type="entry name" value="BIFUNCTIONAL UDP-N-ACETYLGLUCOSAMINE 2-EPIMERASE_N-ACETYLMANNOSAMINE KINASE"/>
    <property type="match status" value="1"/>
</dbReference>
<dbReference type="RefSeq" id="WP_184524391.1">
    <property type="nucleotide sequence ID" value="NZ_JACHGK010000003.1"/>
</dbReference>
<evidence type="ECO:0000313" key="9">
    <source>
        <dbReference type="EMBL" id="MBB6444917.1"/>
    </source>
</evidence>
<dbReference type="NCBIfam" id="TIGR00744">
    <property type="entry name" value="ROK_glcA_fam"/>
    <property type="match status" value="1"/>
</dbReference>